<dbReference type="Proteomes" id="UP001468798">
    <property type="component" value="Unassembled WGS sequence"/>
</dbReference>
<proteinExistence type="predicted"/>
<sequence length="95" mass="11455">MKKSKNIAFLFFLFSYSLLWTLNCYLDVRDSKTTEWTVKNESQKELDSEFFWVFRVETLGNTKKEYFSIRRPKVIMDSFYTTGIYLQKHCPPPEC</sequence>
<protein>
    <submittedName>
        <fullName evidence="1">Uncharacterized protein</fullName>
    </submittedName>
</protein>
<dbReference type="RefSeq" id="WP_342692842.1">
    <property type="nucleotide sequence ID" value="NZ_JBCGDP010000018.1"/>
</dbReference>
<organism evidence="1 2">
    <name type="scientific">Flavobacterium polysaccharolyticum</name>
    <dbReference type="NCBI Taxonomy" id="3133148"/>
    <lineage>
        <taxon>Bacteria</taxon>
        <taxon>Pseudomonadati</taxon>
        <taxon>Bacteroidota</taxon>
        <taxon>Flavobacteriia</taxon>
        <taxon>Flavobacteriales</taxon>
        <taxon>Flavobacteriaceae</taxon>
        <taxon>Flavobacterium</taxon>
    </lineage>
</organism>
<name>A0ABU9NRL5_9FLAO</name>
<evidence type="ECO:0000313" key="2">
    <source>
        <dbReference type="Proteomes" id="UP001468798"/>
    </source>
</evidence>
<comment type="caution">
    <text evidence="1">The sequence shown here is derived from an EMBL/GenBank/DDBJ whole genome shotgun (WGS) entry which is preliminary data.</text>
</comment>
<evidence type="ECO:0000313" key="1">
    <source>
        <dbReference type="EMBL" id="MEM0577988.1"/>
    </source>
</evidence>
<dbReference type="EMBL" id="JBCGDP010000018">
    <property type="protein sequence ID" value="MEM0577988.1"/>
    <property type="molecule type" value="Genomic_DNA"/>
</dbReference>
<keyword evidence="2" id="KW-1185">Reference proteome</keyword>
<gene>
    <name evidence="1" type="ORF">WFZ86_15910</name>
</gene>
<reference evidence="1 2" key="1">
    <citation type="submission" date="2024-03" db="EMBL/GenBank/DDBJ databases">
        <title>Two novel species of the genus Flavobacterium exhibiting potentially degradation of complex polysaccharides.</title>
        <authorList>
            <person name="Lian X."/>
        </authorList>
    </citation>
    <scope>NUCLEOTIDE SEQUENCE [LARGE SCALE GENOMIC DNA]</scope>
    <source>
        <strain evidence="1 2">N6</strain>
    </source>
</reference>
<accession>A0ABU9NRL5</accession>